<dbReference type="eggNOG" id="COG0472">
    <property type="taxonomic scope" value="Bacteria"/>
</dbReference>
<comment type="function">
    <text evidence="7">Catalyzes the initial step of the lipid cycle reactions in the biosynthesis of the cell wall peptidoglycan: transfers peptidoglycan precursor phospho-MurNAc-pentapeptide from UDP-MurNAc-pentapeptide onto the lipid carrier undecaprenyl phosphate, yielding undecaprenyl-pyrophosphoryl-MurNAc-pentapeptide, known as lipid I.</text>
</comment>
<dbReference type="InterPro" id="IPR003524">
    <property type="entry name" value="PNAcMuramoyl-5peptid_Trfase"/>
</dbReference>
<evidence type="ECO:0000256" key="3">
    <source>
        <dbReference type="ARBA" id="ARBA00022679"/>
    </source>
</evidence>
<comment type="subcellular location">
    <subcellularLocation>
        <location evidence="7">Cell membrane</location>
        <topology evidence="7">Multi-pass membrane protein</topology>
    </subcellularLocation>
    <subcellularLocation>
        <location evidence="1">Membrane</location>
        <topology evidence="1">Multi-pass membrane protein</topology>
    </subcellularLocation>
</comment>
<keyword evidence="7" id="KW-0132">Cell division</keyword>
<comment type="catalytic activity">
    <reaction evidence="7">
        <text>UDP-N-acetyl-alpha-D-muramoyl-L-alanyl-gamma-D-glutamyl-meso-2,6-diaminopimeloyl-D-alanyl-D-alanine + di-trans,octa-cis-undecaprenyl phosphate = di-trans,octa-cis-undecaprenyl diphospho-N-acetyl-alpha-D-muramoyl-L-alanyl-D-glutamyl-meso-2,6-diaminopimeloyl-D-alanyl-D-alanine + UMP</text>
        <dbReference type="Rhea" id="RHEA:28386"/>
        <dbReference type="ChEBI" id="CHEBI:57865"/>
        <dbReference type="ChEBI" id="CHEBI:60392"/>
        <dbReference type="ChEBI" id="CHEBI:61386"/>
        <dbReference type="ChEBI" id="CHEBI:61387"/>
        <dbReference type="EC" id="2.7.8.13"/>
    </reaction>
</comment>
<protein>
    <recommendedName>
        <fullName evidence="7 8">Phospho-N-acetylmuramoyl-pentapeptide-transferase</fullName>
        <ecNumber evidence="7 8">2.7.8.13</ecNumber>
    </recommendedName>
    <alternativeName>
        <fullName evidence="7">UDP-MurNAc-pentapeptide phosphotransferase</fullName>
    </alternativeName>
</protein>
<dbReference type="HAMAP" id="MF_00038">
    <property type="entry name" value="MraY"/>
    <property type="match status" value="1"/>
</dbReference>
<evidence type="ECO:0000256" key="7">
    <source>
        <dbReference type="HAMAP-Rule" id="MF_00038"/>
    </source>
</evidence>
<comment type="pathway">
    <text evidence="7">Cell wall biogenesis; peptidoglycan biosynthesis.</text>
</comment>
<dbReference type="GO" id="GO:0071555">
    <property type="term" value="P:cell wall organization"/>
    <property type="evidence" value="ECO:0007669"/>
    <property type="project" value="UniProtKB-KW"/>
</dbReference>
<dbReference type="Pfam" id="PF00953">
    <property type="entry name" value="Glycos_transf_4"/>
    <property type="match status" value="1"/>
</dbReference>
<dbReference type="PANTHER" id="PTHR22926">
    <property type="entry name" value="PHOSPHO-N-ACETYLMURAMOYL-PENTAPEPTIDE-TRANSFERASE"/>
    <property type="match status" value="1"/>
</dbReference>
<keyword evidence="7 9" id="KW-0479">Metal-binding</keyword>
<reference evidence="10 13" key="2">
    <citation type="submission" date="2011-04" db="EMBL/GenBank/DDBJ databases">
        <title>The complete genome of Selenomonas sputigena DSM 20758.</title>
        <authorList>
            <consortium name="US DOE Joint Genome Institute (JGI-PGF)"/>
            <person name="Lucas S."/>
            <person name="Copeland A."/>
            <person name="Lapidus A."/>
            <person name="Bruce D."/>
            <person name="Goodwin L."/>
            <person name="Pitluck S."/>
            <person name="Peters L."/>
            <person name="Kyrpides N."/>
            <person name="Mavromatis K."/>
            <person name="Ivanova N."/>
            <person name="Ovchinnikova G."/>
            <person name="Teshima H."/>
            <person name="Detter J.C."/>
            <person name="Tapia R."/>
            <person name="Han C."/>
            <person name="Land M."/>
            <person name="Hauser L."/>
            <person name="Markowitz V."/>
            <person name="Cheng J.-F."/>
            <person name="Hugenholtz P."/>
            <person name="Woyke T."/>
            <person name="Wu D."/>
            <person name="Gronow S."/>
            <person name="Wellnitz S."/>
            <person name="Schneider S."/>
            <person name="Klenk H.-P."/>
            <person name="Eisen J.A."/>
        </authorList>
    </citation>
    <scope>NUCLEOTIDE SEQUENCE [LARGE SCALE GENOMIC DNA]</scope>
    <source>
        <strain evidence="10">ATCC 35185</strain>
        <strain evidence="13">ATCC 35185 / DSM 20758 / VPI D19B-28</strain>
    </source>
</reference>
<dbReference type="Proteomes" id="UP000003505">
    <property type="component" value="Unassembled WGS sequence"/>
</dbReference>
<feature type="transmembrane region" description="Helical" evidence="7">
    <location>
        <begin position="254"/>
        <end position="277"/>
    </location>
</feature>
<dbReference type="CDD" id="cd06852">
    <property type="entry name" value="GT_MraY"/>
    <property type="match status" value="1"/>
</dbReference>
<dbReference type="InterPro" id="IPR018480">
    <property type="entry name" value="PNAcMuramoyl-5peptid_Trfase_CS"/>
</dbReference>
<keyword evidence="13" id="KW-1185">Reference proteome</keyword>
<keyword evidence="3 7" id="KW-0808">Transferase</keyword>
<reference evidence="11 12" key="1">
    <citation type="submission" date="2009-09" db="EMBL/GenBank/DDBJ databases">
        <authorList>
            <person name="Weinstock G."/>
            <person name="Sodergren E."/>
            <person name="Clifton S."/>
            <person name="Fulton L."/>
            <person name="Fulton B."/>
            <person name="Courtney L."/>
            <person name="Fronick C."/>
            <person name="Harrison M."/>
            <person name="Strong C."/>
            <person name="Farmer C."/>
            <person name="Delahaunty K."/>
            <person name="Markovic C."/>
            <person name="Hall O."/>
            <person name="Minx P."/>
            <person name="Tomlinson C."/>
            <person name="Mitreva M."/>
            <person name="Nelson J."/>
            <person name="Hou S."/>
            <person name="Wollam A."/>
            <person name="Pepin K.H."/>
            <person name="Johnson M."/>
            <person name="Bhonagiri V."/>
            <person name="Nash W.E."/>
            <person name="Warren W."/>
            <person name="Chinwalla A."/>
            <person name="Mardis E.R."/>
            <person name="Wilson R.K."/>
        </authorList>
    </citation>
    <scope>NUCLEOTIDE SEQUENCE [LARGE SCALE GENOMIC DNA]</scope>
    <source>
        <strain evidence="11">ATCC 35185</strain>
        <strain evidence="12">ATCC 35185 / DSM 20758 / VPI D19B-28</strain>
    </source>
</reference>
<feature type="transmembrane region" description="Helical" evidence="7">
    <location>
        <begin position="64"/>
        <end position="97"/>
    </location>
</feature>
<sequence>MMDVNTTALSLAGAAALAAVLVLAAGPFVIPELHKLKFGQSIREEGPKSHQAKSGTPTMGGVMIIAAITLATLAAAPLTAGVWLALFVMLGHFALGFLDDYIKVVKKRNLGLKARQKLLGQIVIAVVVIFFAQHELGIATTVWLPLVHAELDIGLFYYPLVLFVLVGTSNAVNLTDGLDGLAAGTVTVAALAYMAVALVFSATGLAVFAAAIAGASCAFLRFNHHPARVFMGDTGSLALGGAIAALGILTHTEILLAVIGIVFVAEALSVIIQVISFKTTGKRVFLMSPIHHHFELKGWQETRVVHTFWLVGAVFAALGAWLAY</sequence>
<dbReference type="GO" id="GO:0005886">
    <property type="term" value="C:plasma membrane"/>
    <property type="evidence" value="ECO:0007669"/>
    <property type="project" value="UniProtKB-SubCell"/>
</dbReference>
<evidence type="ECO:0000256" key="8">
    <source>
        <dbReference type="NCBIfam" id="TIGR00445"/>
    </source>
</evidence>
<dbReference type="AlphaFoldDB" id="C9LSA3"/>
<evidence type="ECO:0000256" key="9">
    <source>
        <dbReference type="PIRSR" id="PIRSR600715-1"/>
    </source>
</evidence>
<dbReference type="EMBL" id="CP002637">
    <property type="protein sequence ID" value="AEC00777.1"/>
    <property type="molecule type" value="Genomic_DNA"/>
</dbReference>
<dbReference type="NCBIfam" id="TIGR00445">
    <property type="entry name" value="mraY"/>
    <property type="match status" value="1"/>
</dbReference>
<accession>C9LSA3</accession>
<feature type="transmembrane region" description="Helical" evidence="7">
    <location>
        <begin position="304"/>
        <end position="323"/>
    </location>
</feature>
<keyword evidence="7" id="KW-0573">Peptidoglycan synthesis</keyword>
<dbReference type="UniPathway" id="UPA00219"/>
<dbReference type="EC" id="2.7.8.13" evidence="7 8"/>
<dbReference type="GO" id="GO:0009252">
    <property type="term" value="P:peptidoglycan biosynthetic process"/>
    <property type="evidence" value="ECO:0007669"/>
    <property type="project" value="UniProtKB-UniRule"/>
</dbReference>
<dbReference type="InterPro" id="IPR000715">
    <property type="entry name" value="Glycosyl_transferase_4"/>
</dbReference>
<keyword evidence="7" id="KW-0131">Cell cycle</keyword>
<dbReference type="STRING" id="546271.Selsp_1822"/>
<dbReference type="Proteomes" id="UP000011124">
    <property type="component" value="Chromosome"/>
</dbReference>
<keyword evidence="4 7" id="KW-0812">Transmembrane</keyword>
<dbReference type="GO" id="GO:0051301">
    <property type="term" value="P:cell division"/>
    <property type="evidence" value="ECO:0007669"/>
    <property type="project" value="UniProtKB-KW"/>
</dbReference>
<organism evidence="11 12">
    <name type="scientific">Selenomonas sputigena (strain ATCC 35185 / DSM 20758 / CCUG 44933 / VPI D19B-28)</name>
    <dbReference type="NCBI Taxonomy" id="546271"/>
    <lineage>
        <taxon>Bacteria</taxon>
        <taxon>Bacillati</taxon>
        <taxon>Bacillota</taxon>
        <taxon>Negativicutes</taxon>
        <taxon>Selenomonadales</taxon>
        <taxon>Selenomonadaceae</taxon>
        <taxon>Selenomonas</taxon>
    </lineage>
</organism>
<evidence type="ECO:0000313" key="12">
    <source>
        <dbReference type="Proteomes" id="UP000003505"/>
    </source>
</evidence>
<feature type="binding site" evidence="9">
    <location>
        <position position="173"/>
    </location>
    <ligand>
        <name>Mg(2+)</name>
        <dbReference type="ChEBI" id="CHEBI:18420"/>
    </ligand>
</feature>
<comment type="cofactor">
    <cofactor evidence="7 9">
        <name>Mg(2+)</name>
        <dbReference type="ChEBI" id="CHEBI:18420"/>
    </cofactor>
</comment>
<evidence type="ECO:0000313" key="13">
    <source>
        <dbReference type="Proteomes" id="UP000011124"/>
    </source>
</evidence>
<keyword evidence="7" id="KW-0133">Cell shape</keyword>
<evidence type="ECO:0000313" key="11">
    <source>
        <dbReference type="EMBL" id="EEX78143.1"/>
    </source>
</evidence>
<dbReference type="EMBL" id="ACKP02000010">
    <property type="protein sequence ID" value="EEX78143.1"/>
    <property type="molecule type" value="Genomic_DNA"/>
</dbReference>
<evidence type="ECO:0000256" key="2">
    <source>
        <dbReference type="ARBA" id="ARBA00005583"/>
    </source>
</evidence>
<evidence type="ECO:0000256" key="6">
    <source>
        <dbReference type="ARBA" id="ARBA00023136"/>
    </source>
</evidence>
<dbReference type="OrthoDB" id="9805475at2"/>
<feature type="transmembrane region" description="Helical" evidence="7">
    <location>
        <begin position="229"/>
        <end position="248"/>
    </location>
</feature>
<evidence type="ECO:0000256" key="1">
    <source>
        <dbReference type="ARBA" id="ARBA00004141"/>
    </source>
</evidence>
<dbReference type="KEGG" id="ssg:Selsp_1822"/>
<dbReference type="HOGENOM" id="CLU_023982_0_1_9"/>
<dbReference type="GO" id="GO:0008963">
    <property type="term" value="F:phospho-N-acetylmuramoyl-pentapeptide-transferase activity"/>
    <property type="evidence" value="ECO:0007669"/>
    <property type="project" value="UniProtKB-UniRule"/>
</dbReference>
<dbReference type="PROSITE" id="PS01347">
    <property type="entry name" value="MRAY_1"/>
    <property type="match status" value="1"/>
</dbReference>
<feature type="transmembrane region" description="Helical" evidence="7">
    <location>
        <begin position="181"/>
        <end position="199"/>
    </location>
</feature>
<dbReference type="PROSITE" id="PS01348">
    <property type="entry name" value="MRAY_2"/>
    <property type="match status" value="1"/>
</dbReference>
<keyword evidence="7" id="KW-0961">Cell wall biogenesis/degradation</keyword>
<keyword evidence="5 7" id="KW-1133">Transmembrane helix</keyword>
<proteinExistence type="inferred from homology"/>
<gene>
    <name evidence="7 11" type="primary">mraY</name>
    <name evidence="10" type="ordered locus">Selsp_1822</name>
    <name evidence="11" type="ORF">SELSPUOL_00327</name>
</gene>
<feature type="transmembrane region" description="Helical" evidence="7">
    <location>
        <begin position="118"/>
        <end position="144"/>
    </location>
</feature>
<keyword evidence="7 9" id="KW-0460">Magnesium</keyword>
<dbReference type="GO" id="GO:0046872">
    <property type="term" value="F:metal ion binding"/>
    <property type="evidence" value="ECO:0007669"/>
    <property type="project" value="UniProtKB-KW"/>
</dbReference>
<evidence type="ECO:0000313" key="10">
    <source>
        <dbReference type="EMBL" id="AEC00777.1"/>
    </source>
</evidence>
<keyword evidence="7" id="KW-1003">Cell membrane</keyword>
<comment type="caution">
    <text evidence="7">Lacks conserved residue(s) required for the propagation of feature annotation.</text>
</comment>
<comment type="similarity">
    <text evidence="2 7">Belongs to the glycosyltransferase 4 family. MraY subfamily.</text>
</comment>
<dbReference type="RefSeq" id="WP_006191063.1">
    <property type="nucleotide sequence ID" value="NC_015437.1"/>
</dbReference>
<keyword evidence="6 7" id="KW-0472">Membrane</keyword>
<name>C9LSA3_SELS3</name>
<evidence type="ECO:0000256" key="5">
    <source>
        <dbReference type="ARBA" id="ARBA00022989"/>
    </source>
</evidence>
<feature type="transmembrane region" description="Helical" evidence="7">
    <location>
        <begin position="156"/>
        <end position="174"/>
    </location>
</feature>
<evidence type="ECO:0000256" key="4">
    <source>
        <dbReference type="ARBA" id="ARBA00022692"/>
    </source>
</evidence>
<dbReference type="GO" id="GO:0008360">
    <property type="term" value="P:regulation of cell shape"/>
    <property type="evidence" value="ECO:0007669"/>
    <property type="project" value="UniProtKB-KW"/>
</dbReference>
<dbReference type="PANTHER" id="PTHR22926:SF5">
    <property type="entry name" value="PHOSPHO-N-ACETYLMURAMOYL-PENTAPEPTIDE-TRANSFERASE HOMOLOG"/>
    <property type="match status" value="1"/>
</dbReference>
<dbReference type="Pfam" id="PF10555">
    <property type="entry name" value="MraY_sig1"/>
    <property type="match status" value="1"/>
</dbReference>
<feature type="binding site" evidence="9">
    <location>
        <position position="233"/>
    </location>
    <ligand>
        <name>Mg(2+)</name>
        <dbReference type="ChEBI" id="CHEBI:18420"/>
    </ligand>
</feature>